<dbReference type="Proteomes" id="UP000030533">
    <property type="component" value="Unassembled WGS sequence"/>
</dbReference>
<proteinExistence type="predicted"/>
<comment type="caution">
    <text evidence="1">The sequence shown here is derived from an EMBL/GenBank/DDBJ whole genome shotgun (WGS) entry which is preliminary data.</text>
</comment>
<dbReference type="Pfam" id="PF13759">
    <property type="entry name" value="2OG-FeII_Oxy_5"/>
    <property type="match status" value="1"/>
</dbReference>
<dbReference type="AlphaFoldDB" id="A0A0A2APJ9"/>
<gene>
    <name evidence="1" type="ORF">EU98_0532</name>
</gene>
<name>A0A0A2APJ9_PROMR</name>
<reference evidence="2" key="1">
    <citation type="journal article" date="2014" name="Sci. Data">
        <title>Genomes of diverse isolates of the marine cyanobacterium Prochlorococcus.</title>
        <authorList>
            <person name="Biller S."/>
            <person name="Berube P."/>
            <person name="Thompson J."/>
            <person name="Kelly L."/>
            <person name="Roggensack S."/>
            <person name="Awad L."/>
            <person name="Roache-Johnson K."/>
            <person name="Ding H."/>
            <person name="Giovannoni S.J."/>
            <person name="Moore L.R."/>
            <person name="Chisholm S.W."/>
        </authorList>
    </citation>
    <scope>NUCLEOTIDE SEQUENCE [LARGE SCALE GENOMIC DNA]</scope>
    <source>
        <strain evidence="2">MIT 9314</strain>
    </source>
</reference>
<dbReference type="NCBIfam" id="TIGR02466">
    <property type="entry name" value="TIGR02466 family protein"/>
    <property type="match status" value="1"/>
</dbReference>
<sequence length="202" mass="23277">MNIFPVFPSLIIREKIKDYDKYKDELILYSYEQQKKDPDGLKNSKNLGWQSQHKYANSQNPVSSIVINLIKSILNNKNIFNIKDLSKARMQMWININKPGQLNNRHDHPGSDLSGVFWVKSLKKSGDLMFYSPNYISQYNQMNSIKDEIGKKLFSTRSIAFEPIEGGLVLFPSDLSHAVQENNSDEDRISVAFNIDLRNCVT</sequence>
<dbReference type="STRING" id="167548.EU98_0532"/>
<dbReference type="InterPro" id="IPR012668">
    <property type="entry name" value="CHP02466"/>
</dbReference>
<dbReference type="RefSeq" id="WP_052045500.1">
    <property type="nucleotide sequence ID" value="NZ_JNAO01000005.1"/>
</dbReference>
<dbReference type="EMBL" id="JNAO01000005">
    <property type="protein sequence ID" value="KGG02354.1"/>
    <property type="molecule type" value="Genomic_DNA"/>
</dbReference>
<accession>A0A0A2APJ9</accession>
<organism evidence="1 2">
    <name type="scientific">Prochlorococcus marinus str. MIT 9314</name>
    <dbReference type="NCBI Taxonomy" id="167548"/>
    <lineage>
        <taxon>Bacteria</taxon>
        <taxon>Bacillati</taxon>
        <taxon>Cyanobacteriota</taxon>
        <taxon>Cyanophyceae</taxon>
        <taxon>Synechococcales</taxon>
        <taxon>Prochlorococcaceae</taxon>
        <taxon>Prochlorococcus</taxon>
    </lineage>
</organism>
<protein>
    <submittedName>
        <fullName evidence="1">Uncharacterized protein</fullName>
    </submittedName>
</protein>
<dbReference type="Gene3D" id="2.60.120.620">
    <property type="entry name" value="q2cbj1_9rhob like domain"/>
    <property type="match status" value="1"/>
</dbReference>
<evidence type="ECO:0000313" key="2">
    <source>
        <dbReference type="Proteomes" id="UP000030533"/>
    </source>
</evidence>
<evidence type="ECO:0000313" key="1">
    <source>
        <dbReference type="EMBL" id="KGG02354.1"/>
    </source>
</evidence>
<dbReference type="eggNOG" id="ENOG5033K4P">
    <property type="taxonomic scope" value="Bacteria"/>
</dbReference>